<dbReference type="EMBL" id="JADGIZ020000063">
    <property type="protein sequence ID" value="KAL2912525.1"/>
    <property type="molecule type" value="Genomic_DNA"/>
</dbReference>
<feature type="compositionally biased region" description="Acidic residues" evidence="1">
    <location>
        <begin position="227"/>
        <end position="240"/>
    </location>
</feature>
<evidence type="ECO:0000256" key="1">
    <source>
        <dbReference type="SAM" id="MobiDB-lite"/>
    </source>
</evidence>
<keyword evidence="2" id="KW-0812">Transmembrane</keyword>
<evidence type="ECO:0008006" key="5">
    <source>
        <dbReference type="Google" id="ProtNLM"/>
    </source>
</evidence>
<dbReference type="Proteomes" id="UP001527925">
    <property type="component" value="Unassembled WGS sequence"/>
</dbReference>
<evidence type="ECO:0000313" key="3">
    <source>
        <dbReference type="EMBL" id="KAL2912525.1"/>
    </source>
</evidence>
<keyword evidence="4" id="KW-1185">Reference proteome</keyword>
<evidence type="ECO:0000313" key="4">
    <source>
        <dbReference type="Proteomes" id="UP001527925"/>
    </source>
</evidence>
<keyword evidence="2" id="KW-1133">Transmembrane helix</keyword>
<sequence length="413" mass="43035">MDVPAWQIVVAFTCGVVLASAGILLATTAMSRRRARSASLGRGTKALSGRSRAAYGQLHAYGGGGSTVLPMAAGTVAGAASPSAAPAKPAIPAVYLDETANLDKYSVVAGFAPRRKGEIALAEGDLVLISMVFTDGMAHGFNPRTQEAGLCPLANMRRVPKAGTLSRKTTHRKHSERDAVPGALGGASHGHGLHGPTAASPEPPADDADAILVPEDSDNADSILAPEDSDAEADGGDNDADAVASPTEDEKQMWLRQFEEMRSSQQRGDQSKLLFSMVPREQAMAIVTDAMPADVRREYFARSMAGARQSFSGASAASSAAGAAGGVVDGDADGELDGGDTAAAVRRASVASSAASADVRRGRAQLAWSLLRANWRDAVAAELDAGYNEYLQSRRKFDFWQFVFDTTVTQPTA</sequence>
<reference evidence="3 4" key="1">
    <citation type="submission" date="2023-09" db="EMBL/GenBank/DDBJ databases">
        <title>Pangenome analysis of Batrachochytrium dendrobatidis and related Chytrids.</title>
        <authorList>
            <person name="Yacoub M.N."/>
            <person name="Stajich J.E."/>
            <person name="James T.Y."/>
        </authorList>
    </citation>
    <scope>NUCLEOTIDE SEQUENCE [LARGE SCALE GENOMIC DNA]</scope>
    <source>
        <strain evidence="3 4">JEL0888</strain>
    </source>
</reference>
<protein>
    <recommendedName>
        <fullName evidence="5">SH3 domain-containing protein</fullName>
    </recommendedName>
</protein>
<proteinExistence type="predicted"/>
<feature type="compositionally biased region" description="Acidic residues" evidence="1">
    <location>
        <begin position="204"/>
        <end position="219"/>
    </location>
</feature>
<gene>
    <name evidence="3" type="ORF">HK105_208014</name>
</gene>
<feature type="transmembrane region" description="Helical" evidence="2">
    <location>
        <begin position="6"/>
        <end position="26"/>
    </location>
</feature>
<dbReference type="Gene3D" id="2.30.30.40">
    <property type="entry name" value="SH3 Domains"/>
    <property type="match status" value="1"/>
</dbReference>
<feature type="region of interest" description="Disordered" evidence="1">
    <location>
        <begin position="160"/>
        <end position="248"/>
    </location>
</feature>
<name>A0ABR4MZ24_9FUNG</name>
<evidence type="ECO:0000256" key="2">
    <source>
        <dbReference type="SAM" id="Phobius"/>
    </source>
</evidence>
<accession>A0ABR4MZ24</accession>
<organism evidence="3 4">
    <name type="scientific">Polyrhizophydium stewartii</name>
    <dbReference type="NCBI Taxonomy" id="2732419"/>
    <lineage>
        <taxon>Eukaryota</taxon>
        <taxon>Fungi</taxon>
        <taxon>Fungi incertae sedis</taxon>
        <taxon>Chytridiomycota</taxon>
        <taxon>Chytridiomycota incertae sedis</taxon>
        <taxon>Chytridiomycetes</taxon>
        <taxon>Rhizophydiales</taxon>
        <taxon>Rhizophydiales incertae sedis</taxon>
        <taxon>Polyrhizophydium</taxon>
    </lineage>
</organism>
<comment type="caution">
    <text evidence="3">The sequence shown here is derived from an EMBL/GenBank/DDBJ whole genome shotgun (WGS) entry which is preliminary data.</text>
</comment>
<keyword evidence="2" id="KW-0472">Membrane</keyword>